<evidence type="ECO:0000313" key="3">
    <source>
        <dbReference type="EMBL" id="PAV55897.1"/>
    </source>
</evidence>
<dbReference type="AlphaFoldDB" id="A0A2A2J2Q2"/>
<feature type="region of interest" description="Disordered" evidence="1">
    <location>
        <begin position="1"/>
        <end position="32"/>
    </location>
</feature>
<accession>A0A2A2J2Q2</accession>
<sequence length="355" mass="39726">MRDIRVLDSRSEGSHTITETTAEKSTTPEPEEVLEDLDSSLIAGNKIKYTHPWLYRSFVASESDYIRDSFEGLVAFGVKGVGARLTDANELISTMFRFSGPADNPNMAIGQDLLYTLTENEAKVGSSKGKAAIRRACKSLMEMDRIRKCQPKKNCVLVTVFDAQKMNDIAVSCDQPSLHTHLHIWRTPDDKWAAFIVGPRARSTLFVPLKSHPKNKIIPNFFTDLPSLNSTFMAFDTLHAVLIDEHKLQHKSIYLFGAKVNDEVGIGIVISLAILVLVLLVIIGAIILFYGKKEQMEEKRKKAAKNERSQLLGPKANALDEETEELNESLEWDDNLLASQKSKLSNIDETMSMAR</sequence>
<keyword evidence="2" id="KW-0472">Membrane</keyword>
<proteinExistence type="predicted"/>
<comment type="caution">
    <text evidence="3">The sequence shown here is derived from an EMBL/GenBank/DDBJ whole genome shotgun (WGS) entry which is preliminary data.</text>
</comment>
<dbReference type="Proteomes" id="UP000218231">
    <property type="component" value="Unassembled WGS sequence"/>
</dbReference>
<keyword evidence="2" id="KW-1133">Transmembrane helix</keyword>
<keyword evidence="4" id="KW-1185">Reference proteome</keyword>
<organism evidence="3 4">
    <name type="scientific">Diploscapter pachys</name>
    <dbReference type="NCBI Taxonomy" id="2018661"/>
    <lineage>
        <taxon>Eukaryota</taxon>
        <taxon>Metazoa</taxon>
        <taxon>Ecdysozoa</taxon>
        <taxon>Nematoda</taxon>
        <taxon>Chromadorea</taxon>
        <taxon>Rhabditida</taxon>
        <taxon>Rhabditina</taxon>
        <taxon>Rhabditomorpha</taxon>
        <taxon>Rhabditoidea</taxon>
        <taxon>Rhabditidae</taxon>
        <taxon>Diploscapter</taxon>
    </lineage>
</organism>
<gene>
    <name evidence="3" type="ORF">WR25_13813</name>
</gene>
<evidence type="ECO:0000256" key="1">
    <source>
        <dbReference type="SAM" id="MobiDB-lite"/>
    </source>
</evidence>
<feature type="transmembrane region" description="Helical" evidence="2">
    <location>
        <begin position="264"/>
        <end position="291"/>
    </location>
</feature>
<evidence type="ECO:0000313" key="4">
    <source>
        <dbReference type="Proteomes" id="UP000218231"/>
    </source>
</evidence>
<feature type="compositionally biased region" description="Basic and acidic residues" evidence="1">
    <location>
        <begin position="1"/>
        <end position="13"/>
    </location>
</feature>
<reference evidence="3 4" key="1">
    <citation type="journal article" date="2017" name="Curr. Biol.">
        <title>Genome architecture and evolution of a unichromosomal asexual nematode.</title>
        <authorList>
            <person name="Fradin H."/>
            <person name="Zegar C."/>
            <person name="Gutwein M."/>
            <person name="Lucas J."/>
            <person name="Kovtun M."/>
            <person name="Corcoran D."/>
            <person name="Baugh L.R."/>
            <person name="Kiontke K."/>
            <person name="Gunsalus K."/>
            <person name="Fitch D.H."/>
            <person name="Piano F."/>
        </authorList>
    </citation>
    <scope>NUCLEOTIDE SEQUENCE [LARGE SCALE GENOMIC DNA]</scope>
    <source>
        <strain evidence="3">PF1309</strain>
    </source>
</reference>
<keyword evidence="2" id="KW-0812">Transmembrane</keyword>
<evidence type="ECO:0000256" key="2">
    <source>
        <dbReference type="SAM" id="Phobius"/>
    </source>
</evidence>
<feature type="compositionally biased region" description="Low complexity" evidence="1">
    <location>
        <begin position="16"/>
        <end position="28"/>
    </location>
</feature>
<dbReference type="EMBL" id="LIAE01010743">
    <property type="protein sequence ID" value="PAV55897.1"/>
    <property type="molecule type" value="Genomic_DNA"/>
</dbReference>
<name>A0A2A2J2Q2_9BILA</name>
<protein>
    <submittedName>
        <fullName evidence="3">Uncharacterized protein</fullName>
    </submittedName>
</protein>